<evidence type="ECO:0000313" key="2">
    <source>
        <dbReference type="Proteomes" id="UP000246635"/>
    </source>
</evidence>
<protein>
    <submittedName>
        <fullName evidence="1">Uncharacterized protein</fullName>
    </submittedName>
</protein>
<evidence type="ECO:0000313" key="1">
    <source>
        <dbReference type="EMBL" id="PWV97405.1"/>
    </source>
</evidence>
<dbReference type="EMBL" id="QGTQ01000021">
    <property type="protein sequence ID" value="PWV97405.1"/>
    <property type="molecule type" value="Genomic_DNA"/>
</dbReference>
<sequence>MCLKNEKLVFVYEMSRLLTLIIITYMNTMH</sequence>
<name>A0A2V2YNZ8_9BACL</name>
<gene>
    <name evidence="1" type="ORF">DFQ01_12148</name>
</gene>
<reference evidence="1 2" key="1">
    <citation type="submission" date="2018-05" db="EMBL/GenBank/DDBJ databases">
        <title>Genomic Encyclopedia of Type Strains, Phase III (KMG-III): the genomes of soil and plant-associated and newly described type strains.</title>
        <authorList>
            <person name="Whitman W."/>
        </authorList>
    </citation>
    <scope>NUCLEOTIDE SEQUENCE [LARGE SCALE GENOMIC DNA]</scope>
    <source>
        <strain evidence="1 2">CECT 5696</strain>
    </source>
</reference>
<proteinExistence type="predicted"/>
<dbReference type="Proteomes" id="UP000246635">
    <property type="component" value="Unassembled WGS sequence"/>
</dbReference>
<comment type="caution">
    <text evidence="1">The sequence shown here is derived from an EMBL/GenBank/DDBJ whole genome shotgun (WGS) entry which is preliminary data.</text>
</comment>
<organism evidence="1 2">
    <name type="scientific">Paenibacillus cellulosilyticus</name>
    <dbReference type="NCBI Taxonomy" id="375489"/>
    <lineage>
        <taxon>Bacteria</taxon>
        <taxon>Bacillati</taxon>
        <taxon>Bacillota</taxon>
        <taxon>Bacilli</taxon>
        <taxon>Bacillales</taxon>
        <taxon>Paenibacillaceae</taxon>
        <taxon>Paenibacillus</taxon>
    </lineage>
</organism>
<accession>A0A2V2YNZ8</accession>
<keyword evidence="2" id="KW-1185">Reference proteome</keyword>
<dbReference type="AlphaFoldDB" id="A0A2V2YNZ8"/>